<dbReference type="RefSeq" id="WP_028870973.1">
    <property type="nucleotide sequence ID" value="NZ_VOSB01000001.1"/>
</dbReference>
<dbReference type="EMBL" id="VOSB01000001">
    <property type="protein sequence ID" value="TXE20252.1"/>
    <property type="molecule type" value="Genomic_DNA"/>
</dbReference>
<evidence type="ECO:0008006" key="3">
    <source>
        <dbReference type="Google" id="ProtNLM"/>
    </source>
</evidence>
<evidence type="ECO:0000313" key="1">
    <source>
        <dbReference type="EMBL" id="TXE20252.1"/>
    </source>
</evidence>
<dbReference type="Proteomes" id="UP000321938">
    <property type="component" value="Unassembled WGS sequence"/>
</dbReference>
<organism evidence="1 2">
    <name type="scientific">Psychroserpens burtonensis</name>
    <dbReference type="NCBI Taxonomy" id="49278"/>
    <lineage>
        <taxon>Bacteria</taxon>
        <taxon>Pseudomonadati</taxon>
        <taxon>Bacteroidota</taxon>
        <taxon>Flavobacteriia</taxon>
        <taxon>Flavobacteriales</taxon>
        <taxon>Flavobacteriaceae</taxon>
        <taxon>Psychroserpens</taxon>
    </lineage>
</organism>
<dbReference type="OrthoDB" id="796548at2"/>
<name>A0A5C7BJE7_9FLAO</name>
<protein>
    <recommendedName>
        <fullName evidence="3">XRE family transcriptional regulator</fullName>
    </recommendedName>
</protein>
<dbReference type="AlphaFoldDB" id="A0A5C7BJE7"/>
<dbReference type="STRING" id="1123037.GCA_000425305_00734"/>
<sequence>MSKTINRIIQLLPALKMSARQFDLSIGTGNGYTLRMQKNNASVGSDVIERIVKVYPQINLVWLITGQGKMFVENLLKPEVRTKAEIQAYIDNKLNQHWSDEKKALLNEILTELDKATKTINYL</sequence>
<proteinExistence type="predicted"/>
<reference evidence="1 2" key="1">
    <citation type="submission" date="2019-08" db="EMBL/GenBank/DDBJ databases">
        <title>Genome of Psychroserpens burtonensis ACAM 167.</title>
        <authorList>
            <person name="Bowman J.P."/>
        </authorList>
    </citation>
    <scope>NUCLEOTIDE SEQUENCE [LARGE SCALE GENOMIC DNA]</scope>
    <source>
        <strain evidence="1 2">ACAM 167</strain>
    </source>
</reference>
<evidence type="ECO:0000313" key="2">
    <source>
        <dbReference type="Proteomes" id="UP000321938"/>
    </source>
</evidence>
<keyword evidence="2" id="KW-1185">Reference proteome</keyword>
<comment type="caution">
    <text evidence="1">The sequence shown here is derived from an EMBL/GenBank/DDBJ whole genome shotgun (WGS) entry which is preliminary data.</text>
</comment>
<gene>
    <name evidence="1" type="ORF">ES692_00195</name>
</gene>
<accession>A0A5C7BJE7</accession>